<comment type="caution">
    <text evidence="1">The sequence shown here is derived from an EMBL/GenBank/DDBJ whole genome shotgun (WGS) entry which is preliminary data.</text>
</comment>
<reference evidence="1" key="1">
    <citation type="submission" date="2021-11" db="EMBL/GenBank/DDBJ databases">
        <title>Draft genome sequence of Alcaligenes endophyticus type strain CCUG 75668T.</title>
        <authorList>
            <person name="Salva-Serra F."/>
            <person name="Duran R.E."/>
            <person name="Seeger M."/>
            <person name="Moore E.R.B."/>
            <person name="Jaen-Luchoro D."/>
        </authorList>
    </citation>
    <scope>NUCLEOTIDE SEQUENCE</scope>
    <source>
        <strain evidence="1">CCUG 75668</strain>
    </source>
</reference>
<dbReference type="RefSeq" id="WP_266124390.1">
    <property type="nucleotide sequence ID" value="NZ_JAJHNU010000002.1"/>
</dbReference>
<proteinExistence type="predicted"/>
<accession>A0ABT8EKA6</accession>
<keyword evidence="2" id="KW-1185">Reference proteome</keyword>
<dbReference type="EMBL" id="JAJHNU010000002">
    <property type="protein sequence ID" value="MDN4121723.1"/>
    <property type="molecule type" value="Genomic_DNA"/>
</dbReference>
<evidence type="ECO:0000313" key="2">
    <source>
        <dbReference type="Proteomes" id="UP001168613"/>
    </source>
</evidence>
<evidence type="ECO:0000313" key="1">
    <source>
        <dbReference type="EMBL" id="MDN4121723.1"/>
    </source>
</evidence>
<dbReference type="Proteomes" id="UP001168613">
    <property type="component" value="Unassembled WGS sequence"/>
</dbReference>
<dbReference type="Pfam" id="PF04860">
    <property type="entry name" value="Phage_portal"/>
    <property type="match status" value="1"/>
</dbReference>
<sequence length="412" mass="45876">MLFRRATDSGQGASSWLSGFIGGARSVAGQDVNAKSSMAIPVLQNCVSLLAESIAQLPIELYRRLPNGGREAATDHPLYKILKYRPNPWQTSFEYREFSQMSAGLRGNSYSYIERDNKGVITGLYPMDPDNITVWKGADLCPYYQIAGSDERLPQRHFHHVRWMSFDNYVGASPIALHANAIGYSLALSEYAAKSFVNGTALSGVLERPKDASAIKDQKVIDDLTTSWQERFGGASNKGKVAFLQEGMTFKPLSMSNVDADLIKALTLTGADMARIWKIPLPMLAVMEGATYNNVENLQIQFVIYALLPWIRRHESAMQRDFLLLNEMDELYIEFNIGGLLRGNQEARYKAYAIARQWGWLSVNDIRKLENLPPISGGNVYLQPLNMVDATTGLPSIADETKALNAIHEALQ</sequence>
<organism evidence="1 2">
    <name type="scientific">Alcaligenes endophyticus</name>
    <dbReference type="NCBI Taxonomy" id="1929088"/>
    <lineage>
        <taxon>Bacteria</taxon>
        <taxon>Pseudomonadati</taxon>
        <taxon>Pseudomonadota</taxon>
        <taxon>Betaproteobacteria</taxon>
        <taxon>Burkholderiales</taxon>
        <taxon>Alcaligenaceae</taxon>
        <taxon>Alcaligenes</taxon>
    </lineage>
</organism>
<dbReference type="NCBIfam" id="TIGR01537">
    <property type="entry name" value="portal_HK97"/>
    <property type="match status" value="1"/>
</dbReference>
<dbReference type="InterPro" id="IPR006427">
    <property type="entry name" value="Portal_HK97"/>
</dbReference>
<gene>
    <name evidence="1" type="ORF">LMS43_10515</name>
</gene>
<protein>
    <submittedName>
        <fullName evidence="1">Phage portal protein</fullName>
    </submittedName>
</protein>
<name>A0ABT8EKA6_9BURK</name>
<dbReference type="InterPro" id="IPR006944">
    <property type="entry name" value="Phage/GTA_portal"/>
</dbReference>